<dbReference type="EMBL" id="LUKJ01000002">
    <property type="protein sequence ID" value="KZN20573.1"/>
    <property type="molecule type" value="Genomic_DNA"/>
</dbReference>
<proteinExistence type="predicted"/>
<name>A0A166QN80_PSEFL</name>
<reference evidence="2" key="1">
    <citation type="submission" date="2016-03" db="EMBL/GenBank/DDBJ databases">
        <authorList>
            <person name="Ray J."/>
            <person name="Price M."/>
            <person name="Deutschbauer A."/>
        </authorList>
    </citation>
    <scope>NUCLEOTIDE SEQUENCE [LARGE SCALE GENOMIC DNA]</scope>
    <source>
        <strain evidence="2">FW300-N1B4</strain>
    </source>
</reference>
<dbReference type="Proteomes" id="UP000076489">
    <property type="component" value="Unassembled WGS sequence"/>
</dbReference>
<comment type="caution">
    <text evidence="1">The sequence shown here is derived from an EMBL/GenBank/DDBJ whole genome shotgun (WGS) entry which is preliminary data.</text>
</comment>
<sequence>MRPDEIKIVFDKYPPSAGGKYRLTLAKEYTALKLDDALGLYGLVDDADVKFNVSLFGATYTNDGNWHVVGLTGGCSE</sequence>
<gene>
    <name evidence="1" type="ORF">A1D17_03275</name>
</gene>
<dbReference type="AlphaFoldDB" id="A0A166QN80"/>
<evidence type="ECO:0000313" key="2">
    <source>
        <dbReference type="Proteomes" id="UP000076489"/>
    </source>
</evidence>
<reference evidence="1 2" key="2">
    <citation type="journal article" date="2018" name="Nature">
        <title>Mutant phenotypes for thousands of bacterial genes of unknown function.</title>
        <authorList>
            <person name="Price M.N."/>
            <person name="Wetmore K.M."/>
            <person name="Waters R.J."/>
            <person name="Callaghan M."/>
            <person name="Ray J."/>
            <person name="Liu H."/>
            <person name="Kuehl J.V."/>
            <person name="Melnyk R.A."/>
            <person name="Lamson J.S."/>
            <person name="Suh Y."/>
            <person name="Carlson H.K."/>
            <person name="Esquivel Z."/>
            <person name="Sadeeshkumar H."/>
            <person name="Chakraborty R."/>
            <person name="Zane G.M."/>
            <person name="Rubin B.E."/>
            <person name="Wall J.D."/>
            <person name="Visel A."/>
            <person name="Bristow J."/>
            <person name="Blow M.J."/>
            <person name="Arkin A.P."/>
            <person name="Deutschbauer A.M."/>
        </authorList>
    </citation>
    <scope>NUCLEOTIDE SEQUENCE [LARGE SCALE GENOMIC DNA]</scope>
    <source>
        <strain evidence="1 2">FW300-N1B4</strain>
    </source>
</reference>
<organism evidence="1 2">
    <name type="scientific">Pseudomonas fluorescens</name>
    <dbReference type="NCBI Taxonomy" id="294"/>
    <lineage>
        <taxon>Bacteria</taxon>
        <taxon>Pseudomonadati</taxon>
        <taxon>Pseudomonadota</taxon>
        <taxon>Gammaproteobacteria</taxon>
        <taxon>Pseudomonadales</taxon>
        <taxon>Pseudomonadaceae</taxon>
        <taxon>Pseudomonas</taxon>
    </lineage>
</organism>
<dbReference type="RefSeq" id="WP_063340621.1">
    <property type="nucleotide sequence ID" value="NZ_LUKJ01000002.1"/>
</dbReference>
<protein>
    <submittedName>
        <fullName evidence="1">Uncharacterized protein</fullName>
    </submittedName>
</protein>
<evidence type="ECO:0000313" key="1">
    <source>
        <dbReference type="EMBL" id="KZN20573.1"/>
    </source>
</evidence>
<accession>A0A166QN80</accession>